<accession>A0A0R2KZN0</accession>
<dbReference type="Pfam" id="PF21906">
    <property type="entry name" value="WHD_NrtR"/>
    <property type="match status" value="1"/>
</dbReference>
<dbReference type="InterPro" id="IPR036388">
    <property type="entry name" value="WH-like_DNA-bd_sf"/>
</dbReference>
<dbReference type="AlphaFoldDB" id="A0A0R2KZN0"/>
<evidence type="ECO:0000256" key="1">
    <source>
        <dbReference type="ARBA" id="ARBA00005582"/>
    </source>
</evidence>
<reference evidence="4 5" key="1">
    <citation type="journal article" date="2015" name="Genome Announc.">
        <title>Expanding the biotechnology potential of lactobacilli through comparative genomics of 213 strains and associated genera.</title>
        <authorList>
            <person name="Sun Z."/>
            <person name="Harris H.M."/>
            <person name="McCann A."/>
            <person name="Guo C."/>
            <person name="Argimon S."/>
            <person name="Zhang W."/>
            <person name="Yang X."/>
            <person name="Jeffery I.B."/>
            <person name="Cooney J.C."/>
            <person name="Kagawa T.F."/>
            <person name="Liu W."/>
            <person name="Song Y."/>
            <person name="Salvetti E."/>
            <person name="Wrobel A."/>
            <person name="Rasinkangas P."/>
            <person name="Parkhill J."/>
            <person name="Rea M.C."/>
            <person name="O'Sullivan O."/>
            <person name="Ritari J."/>
            <person name="Douillard F.P."/>
            <person name="Paul Ross R."/>
            <person name="Yang R."/>
            <person name="Briner A.E."/>
            <person name="Felis G.E."/>
            <person name="de Vos W.M."/>
            <person name="Barrangou R."/>
            <person name="Klaenhammer T.R."/>
            <person name="Caufield P.W."/>
            <person name="Cui Y."/>
            <person name="Zhang H."/>
            <person name="O'Toole P.W."/>
        </authorList>
    </citation>
    <scope>NUCLEOTIDE SEQUENCE [LARGE SCALE GENOMIC DNA]</scope>
    <source>
        <strain evidence="4 5">DSM 16698</strain>
    </source>
</reference>
<dbReference type="PANTHER" id="PTHR43736:SF1">
    <property type="entry name" value="DIHYDRONEOPTERIN TRIPHOSPHATE DIPHOSPHATASE"/>
    <property type="match status" value="1"/>
</dbReference>
<dbReference type="Gene3D" id="3.90.79.10">
    <property type="entry name" value="Nucleoside Triphosphate Pyrophosphohydrolase"/>
    <property type="match status" value="1"/>
</dbReference>
<proteinExistence type="inferred from homology"/>
<comment type="caution">
    <text evidence="4">The sequence shown here is derived from an EMBL/GenBank/DDBJ whole genome shotgun (WGS) entry which is preliminary data.</text>
</comment>
<dbReference type="Gene3D" id="1.10.10.10">
    <property type="entry name" value="Winged helix-like DNA-binding domain superfamily/Winged helix DNA-binding domain"/>
    <property type="match status" value="1"/>
</dbReference>
<dbReference type="EMBL" id="JQBQ01000012">
    <property type="protein sequence ID" value="KRN92250.1"/>
    <property type="molecule type" value="Genomic_DNA"/>
</dbReference>
<dbReference type="SUPFAM" id="SSF55811">
    <property type="entry name" value="Nudix"/>
    <property type="match status" value="1"/>
</dbReference>
<dbReference type="Pfam" id="PF00293">
    <property type="entry name" value="NUDIX"/>
    <property type="match status" value="1"/>
</dbReference>
<feature type="domain" description="Nudix hydrolase" evidence="2">
    <location>
        <begin position="22"/>
        <end position="126"/>
    </location>
</feature>
<evidence type="ECO:0000259" key="3">
    <source>
        <dbReference type="Pfam" id="PF21906"/>
    </source>
</evidence>
<evidence type="ECO:0000313" key="5">
    <source>
        <dbReference type="Proteomes" id="UP000051529"/>
    </source>
</evidence>
<dbReference type="PANTHER" id="PTHR43736">
    <property type="entry name" value="ADP-RIBOSE PYROPHOSPHATASE"/>
    <property type="match status" value="1"/>
</dbReference>
<dbReference type="GO" id="GO:0016787">
    <property type="term" value="F:hydrolase activity"/>
    <property type="evidence" value="ECO:0007669"/>
    <property type="project" value="UniProtKB-KW"/>
</dbReference>
<comment type="similarity">
    <text evidence="1">Belongs to the Nudix hydrolase family.</text>
</comment>
<protein>
    <submittedName>
        <fullName evidence="4">Hydrolase, MutT Nudix family protein</fullName>
    </submittedName>
</protein>
<dbReference type="Proteomes" id="UP000051529">
    <property type="component" value="Unassembled WGS sequence"/>
</dbReference>
<dbReference type="CDD" id="cd18873">
    <property type="entry name" value="NUDIX_NadM_like"/>
    <property type="match status" value="1"/>
</dbReference>
<name>A0A0R2KZN0_LACAM</name>
<feature type="domain" description="NrtR DNA-binding winged helix" evidence="3">
    <location>
        <begin position="176"/>
        <end position="236"/>
    </location>
</feature>
<dbReference type="InterPro" id="IPR015797">
    <property type="entry name" value="NUDIX_hydrolase-like_dom_sf"/>
</dbReference>
<organism evidence="4 5">
    <name type="scientific">Lactobacillus amylovorus subsp. animalium DSM 16698</name>
    <dbReference type="NCBI Taxonomy" id="695563"/>
    <lineage>
        <taxon>Bacteria</taxon>
        <taxon>Bacillati</taxon>
        <taxon>Bacillota</taxon>
        <taxon>Bacilli</taxon>
        <taxon>Lactobacillales</taxon>
        <taxon>Lactobacillaceae</taxon>
        <taxon>Lactobacillus</taxon>
        <taxon>Lactobacillus amylovorus subsp. animalium</taxon>
    </lineage>
</organism>
<dbReference type="SUPFAM" id="SSF46785">
    <property type="entry name" value="Winged helix' DNA-binding domain"/>
    <property type="match status" value="1"/>
</dbReference>
<dbReference type="InterPro" id="IPR036390">
    <property type="entry name" value="WH_DNA-bd_sf"/>
</dbReference>
<sequence>MIYLDEEIVARPLITITNIIWSFNPNTHLPQILLIKRANEPFKNKWALPETLLRRNESADAACIRLIKDKIGMSIPHGATEQLATFTDPNRVSGERALALAYMTFLPAMPQLKPGYGATEARWFTFNFKDQHFYLKNNDIDLTLTEQSKLAFDHHLIVIAAIKRIKNKLDYQPTVLQILGPTFTLRQAREVYAIFLKTTVDKIDNSNFKKTHKNIFEEVGTASTKRSGRPPKIFKLR</sequence>
<dbReference type="InterPro" id="IPR000086">
    <property type="entry name" value="NUDIX_hydrolase_dom"/>
</dbReference>
<keyword evidence="4" id="KW-0378">Hydrolase</keyword>
<evidence type="ECO:0000313" key="4">
    <source>
        <dbReference type="EMBL" id="KRN92250.1"/>
    </source>
</evidence>
<gene>
    <name evidence="4" type="ORF">IV44_GL000218</name>
</gene>
<dbReference type="PATRIC" id="fig|695563.3.peg.228"/>
<dbReference type="InterPro" id="IPR054105">
    <property type="entry name" value="WHD_NrtR"/>
</dbReference>
<evidence type="ECO:0000259" key="2">
    <source>
        <dbReference type="Pfam" id="PF00293"/>
    </source>
</evidence>